<evidence type="ECO:0000313" key="2">
    <source>
        <dbReference type="Proteomes" id="UP000003692"/>
    </source>
</evidence>
<accession>D4F0Q7</accession>
<dbReference type="Proteomes" id="UP000003692">
    <property type="component" value="Unassembled WGS sequence"/>
</dbReference>
<proteinExistence type="predicted"/>
<name>D4F0Q7_EDWTA</name>
<dbReference type="HOGENOM" id="CLU_3250705_0_0_6"/>
<comment type="caution">
    <text evidence="1">The sequence shown here is derived from an EMBL/GenBank/DDBJ whole genome shotgun (WGS) entry which is preliminary data.</text>
</comment>
<evidence type="ECO:0000313" key="1">
    <source>
        <dbReference type="EMBL" id="EFE24567.1"/>
    </source>
</evidence>
<reference evidence="1 2" key="1">
    <citation type="submission" date="2010-02" db="EMBL/GenBank/DDBJ databases">
        <authorList>
            <person name="Weinstock G."/>
            <person name="Sodergren E."/>
            <person name="Clifton S."/>
            <person name="Fulton L."/>
            <person name="Fulton B."/>
            <person name="Courtney L."/>
            <person name="Fronick C."/>
            <person name="Harrison M."/>
            <person name="Strong C."/>
            <person name="Farmer C."/>
            <person name="Delahaunty K."/>
            <person name="Markovic C."/>
            <person name="Hall O."/>
            <person name="Minx P."/>
            <person name="Tomlinson C."/>
            <person name="Mitreva M."/>
            <person name="Nelson J."/>
            <person name="Hou S."/>
            <person name="Wollam A."/>
            <person name="Pepin K.H."/>
            <person name="Johnson M."/>
            <person name="Bhonagiri V."/>
            <person name="Zhang X."/>
            <person name="Suruliraj S."/>
            <person name="Warren W."/>
            <person name="Chinwalla A."/>
            <person name="Mardis E.R."/>
            <person name="Wilson R.K."/>
        </authorList>
    </citation>
    <scope>NUCLEOTIDE SEQUENCE [LARGE SCALE GENOMIC DNA]</scope>
    <source>
        <strain evidence="1 2">ATCC 23685</strain>
    </source>
</reference>
<sequence>MPANRFWLGPMVGGVQSHQRGEERMLRSFICLFSALSRSSAM</sequence>
<gene>
    <name evidence="1" type="ORF">EDWATA_00285</name>
</gene>
<protein>
    <submittedName>
        <fullName evidence="1">Uncharacterized protein</fullName>
    </submittedName>
</protein>
<dbReference type="EMBL" id="ADGK01000012">
    <property type="protein sequence ID" value="EFE24567.1"/>
    <property type="molecule type" value="Genomic_DNA"/>
</dbReference>
<dbReference type="AlphaFoldDB" id="D4F0Q7"/>
<organism evidence="1 2">
    <name type="scientific">Edwardsiella tarda ATCC 23685</name>
    <dbReference type="NCBI Taxonomy" id="500638"/>
    <lineage>
        <taxon>Bacteria</taxon>
        <taxon>Pseudomonadati</taxon>
        <taxon>Pseudomonadota</taxon>
        <taxon>Gammaproteobacteria</taxon>
        <taxon>Enterobacterales</taxon>
        <taxon>Hafniaceae</taxon>
        <taxon>Edwardsiella</taxon>
    </lineage>
</organism>